<sequence length="274" mass="31889">MYAYVTLVMLGDKYVPGAMALGQSLLDTGTPHRVVCMVTADVSAAALGALKNVYHLVVTVPLIEYKCGSMMTQRQKELYSNWIDYSFTKWQCFRLSAYNKVLYLDADHVVLRNIDHLFELQTPAMCFRSEFNKAYDLYRHGDVITNHDLNYFFRNLSSLAATGTCLIEPRELTYDTITSHLNPHNNYLKHNQFHNGFEEVVLIQTFLALNYDVTQLSPMYVWNAGCYKTVHHQEPYVVNYYGDQKPWDRGDKPPRFMDEYIWRYFYARSSQTVG</sequence>
<dbReference type="Proteomes" id="UP000203651">
    <property type="component" value="Segment"/>
</dbReference>
<dbReference type="RefSeq" id="YP_009345760.1">
    <property type="nucleotide sequence ID" value="NC_033780.2"/>
</dbReference>
<dbReference type="PANTHER" id="PTHR11183">
    <property type="entry name" value="GLYCOGENIN SUBFAMILY MEMBER"/>
    <property type="match status" value="1"/>
</dbReference>
<protein>
    <submittedName>
        <fullName evidence="1">P13</fullName>
    </submittedName>
</protein>
<dbReference type="GeneID" id="39105873"/>
<dbReference type="Gene3D" id="3.90.550.10">
    <property type="entry name" value="Spore Coat Polysaccharide Biosynthesis Protein SpsA, Chain A"/>
    <property type="match status" value="1"/>
</dbReference>
<evidence type="ECO:0000313" key="2">
    <source>
        <dbReference type="Proteomes" id="UP000203651"/>
    </source>
</evidence>
<dbReference type="InterPro" id="IPR050587">
    <property type="entry name" value="GNT1/Glycosyltrans_8"/>
</dbReference>
<accession>A0A1S5YDX3</accession>
<name>A0A1S5YDX3_9BBAC</name>
<dbReference type="Pfam" id="PF01501">
    <property type="entry name" value="Glyco_transf_8"/>
    <property type="match status" value="1"/>
</dbReference>
<evidence type="ECO:0000313" key="1">
    <source>
        <dbReference type="EMBL" id="AQQ80309.1"/>
    </source>
</evidence>
<reference evidence="1 2" key="1">
    <citation type="journal article" date="2017" name="PLoS ONE">
        <title>The Complete Genome Sequence of a Second Distinct Betabaculovirus from the True Armyworm, Mythimna unipuncta.</title>
        <authorList>
            <person name="Harrison R.L."/>
            <person name="Rowley D.L."/>
            <person name="Mowery J."/>
            <person name="Bauchan G.R."/>
            <person name="Theilmann D.A."/>
            <person name="Rohrmann G.F."/>
            <person name="Erlandson M.A."/>
        </authorList>
    </citation>
    <scope>NUCLEOTIDE SEQUENCE [LARGE SCALE GENOMIC DNA]</scope>
    <source>
        <strain evidence="1">MyunGV#8</strain>
    </source>
</reference>
<dbReference type="InterPro" id="IPR002495">
    <property type="entry name" value="Glyco_trans_8"/>
</dbReference>
<organism evidence="1 2">
    <name type="scientific">Betabaculovirus altermyunipunctae</name>
    <dbReference type="NCBI Taxonomy" id="3051996"/>
    <lineage>
        <taxon>Viruses</taxon>
        <taxon>Viruses incertae sedis</taxon>
        <taxon>Naldaviricetes</taxon>
        <taxon>Lefavirales</taxon>
        <taxon>Baculoviridae</taxon>
        <taxon>Betabaculovirus</taxon>
    </lineage>
</organism>
<dbReference type="SUPFAM" id="SSF53448">
    <property type="entry name" value="Nucleotide-diphospho-sugar transferases"/>
    <property type="match status" value="1"/>
</dbReference>
<dbReference type="EMBL" id="KX855660">
    <property type="protein sequence ID" value="AQQ80309.1"/>
    <property type="molecule type" value="Genomic_DNA"/>
</dbReference>
<dbReference type="InterPro" id="IPR029044">
    <property type="entry name" value="Nucleotide-diphossugar_trans"/>
</dbReference>
<keyword evidence="2" id="KW-1185">Reference proteome</keyword>
<dbReference type="KEGG" id="vg:39105873"/>
<dbReference type="GO" id="GO:0016757">
    <property type="term" value="F:glycosyltransferase activity"/>
    <property type="evidence" value="ECO:0007669"/>
    <property type="project" value="InterPro"/>
</dbReference>
<proteinExistence type="predicted"/>